<name>A0ABN6I3I0_9HELI</name>
<dbReference type="InterPro" id="IPR036895">
    <property type="entry name" value="Uracil-DNA_glycosylase-like_sf"/>
</dbReference>
<keyword evidence="7 9" id="KW-0378">Hydrolase</keyword>
<dbReference type="NCBIfam" id="TIGR00628">
    <property type="entry name" value="ung"/>
    <property type="match status" value="1"/>
</dbReference>
<dbReference type="InterPro" id="IPR002043">
    <property type="entry name" value="UDG_fam1"/>
</dbReference>
<keyword evidence="8 9" id="KW-0234">DNA repair</keyword>
<keyword evidence="12" id="KW-1185">Reference proteome</keyword>
<dbReference type="Gene3D" id="3.40.470.10">
    <property type="entry name" value="Uracil-DNA glycosylase-like domain"/>
    <property type="match status" value="1"/>
</dbReference>
<dbReference type="HAMAP" id="MF_00148">
    <property type="entry name" value="UDG"/>
    <property type="match status" value="1"/>
</dbReference>
<evidence type="ECO:0000256" key="7">
    <source>
        <dbReference type="ARBA" id="ARBA00022801"/>
    </source>
</evidence>
<dbReference type="InterPro" id="IPR005122">
    <property type="entry name" value="Uracil-DNA_glycosylase-like"/>
</dbReference>
<evidence type="ECO:0000259" key="10">
    <source>
        <dbReference type="SMART" id="SM00986"/>
    </source>
</evidence>
<evidence type="ECO:0000256" key="8">
    <source>
        <dbReference type="ARBA" id="ARBA00023204"/>
    </source>
</evidence>
<dbReference type="PANTHER" id="PTHR11264:SF0">
    <property type="entry name" value="URACIL-DNA GLYCOSYLASE"/>
    <property type="match status" value="1"/>
</dbReference>
<organism evidence="11 12">
    <name type="scientific">Helicobacter gastrocanis</name>
    <dbReference type="NCBI Taxonomy" id="2849641"/>
    <lineage>
        <taxon>Bacteria</taxon>
        <taxon>Pseudomonadati</taxon>
        <taxon>Campylobacterota</taxon>
        <taxon>Epsilonproteobacteria</taxon>
        <taxon>Campylobacterales</taxon>
        <taxon>Helicobacteraceae</taxon>
        <taxon>Helicobacter</taxon>
    </lineage>
</organism>
<dbReference type="NCBIfam" id="NF003588">
    <property type="entry name" value="PRK05254.1-1"/>
    <property type="match status" value="1"/>
</dbReference>
<dbReference type="EMBL" id="AP024814">
    <property type="protein sequence ID" value="BCZ16753.1"/>
    <property type="molecule type" value="Genomic_DNA"/>
</dbReference>
<evidence type="ECO:0000256" key="5">
    <source>
        <dbReference type="ARBA" id="ARBA00018429"/>
    </source>
</evidence>
<evidence type="ECO:0000256" key="6">
    <source>
        <dbReference type="ARBA" id="ARBA00022763"/>
    </source>
</evidence>
<evidence type="ECO:0000256" key="4">
    <source>
        <dbReference type="ARBA" id="ARBA00012030"/>
    </source>
</evidence>
<evidence type="ECO:0000313" key="11">
    <source>
        <dbReference type="EMBL" id="BCZ16753.1"/>
    </source>
</evidence>
<dbReference type="RefSeq" id="WP_221279546.1">
    <property type="nucleotide sequence ID" value="NZ_AP024814.1"/>
</dbReference>
<keyword evidence="6 9" id="KW-0227">DNA damage</keyword>
<keyword evidence="9" id="KW-0963">Cytoplasm</keyword>
<feature type="active site" description="Proton acceptor" evidence="9">
    <location>
        <position position="75"/>
    </location>
</feature>
<dbReference type="NCBIfam" id="NF003592">
    <property type="entry name" value="PRK05254.1-5"/>
    <property type="match status" value="1"/>
</dbReference>
<evidence type="ECO:0000256" key="1">
    <source>
        <dbReference type="ARBA" id="ARBA00001400"/>
    </source>
</evidence>
<dbReference type="CDD" id="cd10027">
    <property type="entry name" value="UDG-F1-like"/>
    <property type="match status" value="1"/>
</dbReference>
<comment type="subcellular location">
    <subcellularLocation>
        <location evidence="9">Cytoplasm</location>
    </subcellularLocation>
</comment>
<dbReference type="Proteomes" id="UP000826775">
    <property type="component" value="Chromosome"/>
</dbReference>
<dbReference type="SUPFAM" id="SSF52141">
    <property type="entry name" value="Uracil-DNA glycosylase-like"/>
    <property type="match status" value="1"/>
</dbReference>
<dbReference type="SMART" id="SM00986">
    <property type="entry name" value="UDG"/>
    <property type="match status" value="1"/>
</dbReference>
<proteinExistence type="inferred from homology"/>
<evidence type="ECO:0000313" key="12">
    <source>
        <dbReference type="Proteomes" id="UP000826775"/>
    </source>
</evidence>
<evidence type="ECO:0000256" key="2">
    <source>
        <dbReference type="ARBA" id="ARBA00002631"/>
    </source>
</evidence>
<comment type="catalytic activity">
    <reaction evidence="1 9">
        <text>Hydrolyzes single-stranded DNA or mismatched double-stranded DNA and polynucleotides, releasing free uracil.</text>
        <dbReference type="EC" id="3.2.2.27"/>
    </reaction>
</comment>
<dbReference type="NCBIfam" id="NF003589">
    <property type="entry name" value="PRK05254.1-2"/>
    <property type="match status" value="1"/>
</dbReference>
<sequence length="243" mass="27445">MLHYILTRLQNTAWFGLLEPLSQTPTFSTLEHNYTASLRQAQAQNTQIFPPMRQIFRAFEETPFEKLHTILLGQDPYPGTFKHEHQEKPFACGLSFSVPRMAPLPPSLQNIYKELHASLNTPLSRHGDLRAWASQGVLLLNSILSVPRGQPKGHAHLGWESFTDGVLSALSQLERPLLFIFLGKVAQEKRKVLTHNPKHFMLCAPHPSPLAQARPPTFLGSGVFKQAQEFLQAQNIPMDWALD</sequence>
<dbReference type="Pfam" id="PF03167">
    <property type="entry name" value="UDG"/>
    <property type="match status" value="1"/>
</dbReference>
<comment type="function">
    <text evidence="2 9">Excises uracil residues from the DNA which can arise as a result of misincorporation of dUMP residues by DNA polymerase or due to deamination of cytosine.</text>
</comment>
<comment type="similarity">
    <text evidence="3 9">Belongs to the uracil-DNA glycosylase (UDG) superfamily. UNG family.</text>
</comment>
<evidence type="ECO:0000256" key="3">
    <source>
        <dbReference type="ARBA" id="ARBA00008184"/>
    </source>
</evidence>
<reference evidence="11 12" key="1">
    <citation type="submission" date="2021-07" db="EMBL/GenBank/DDBJ databases">
        <title>Novel Helicobacter sp. Isolated from a dog.</title>
        <authorList>
            <person name="Rimbara E."/>
            <person name="Suzuki M."/>
        </authorList>
    </citation>
    <scope>NUCLEOTIDE SEQUENCE [LARGE SCALE GENOMIC DNA]</scope>
    <source>
        <strain evidence="12">NHP19-003</strain>
    </source>
</reference>
<gene>
    <name evidence="9 11" type="primary">ung</name>
    <name evidence="11" type="ORF">NHP190003_00350</name>
</gene>
<accession>A0ABN6I3I0</accession>
<dbReference type="SMART" id="SM00987">
    <property type="entry name" value="UreE_C"/>
    <property type="match status" value="1"/>
</dbReference>
<protein>
    <recommendedName>
        <fullName evidence="5 9">Uracil-DNA glycosylase</fullName>
        <shortName evidence="9">UDG</shortName>
        <ecNumber evidence="4 9">3.2.2.27</ecNumber>
    </recommendedName>
</protein>
<feature type="domain" description="Uracil-DNA glycosylase-like" evidence="10">
    <location>
        <begin position="60"/>
        <end position="231"/>
    </location>
</feature>
<evidence type="ECO:0000256" key="9">
    <source>
        <dbReference type="HAMAP-Rule" id="MF_00148"/>
    </source>
</evidence>
<dbReference type="PANTHER" id="PTHR11264">
    <property type="entry name" value="URACIL-DNA GLYCOSYLASE"/>
    <property type="match status" value="1"/>
</dbReference>
<dbReference type="EC" id="3.2.2.27" evidence="4 9"/>